<feature type="short sequence motif" description="GXGXXG" evidence="4">
    <location>
        <begin position="1094"/>
        <end position="1099"/>
    </location>
</feature>
<keyword evidence="1 4" id="KW-0378">Hydrolase</keyword>
<keyword evidence="6" id="KW-1133">Transmembrane helix</keyword>
<evidence type="ECO:0000313" key="9">
    <source>
        <dbReference type="Proteomes" id="UP000831156"/>
    </source>
</evidence>
<reference evidence="8" key="1">
    <citation type="submission" date="2016-09" db="EMBL/GenBank/DDBJ databases">
        <authorList>
            <consortium name="Pathogen Informatics"/>
            <person name="Sun Q."/>
            <person name="Inoue M."/>
        </authorList>
    </citation>
    <scope>NUCLEOTIDE SEQUENCE</scope>
</reference>
<feature type="compositionally biased region" description="Basic and acidic residues" evidence="5">
    <location>
        <begin position="231"/>
        <end position="247"/>
    </location>
</feature>
<feature type="compositionally biased region" description="Polar residues" evidence="5">
    <location>
        <begin position="324"/>
        <end position="342"/>
    </location>
</feature>
<feature type="transmembrane region" description="Helical" evidence="6">
    <location>
        <begin position="6"/>
        <end position="23"/>
    </location>
</feature>
<accession>A0ABY1UW45</accession>
<feature type="short sequence motif" description="GXSXG" evidence="4">
    <location>
        <begin position="1126"/>
        <end position="1130"/>
    </location>
</feature>
<dbReference type="Gene3D" id="3.40.1090.10">
    <property type="entry name" value="Cytosolic phospholipase A2 catalytic domain"/>
    <property type="match status" value="1"/>
</dbReference>
<dbReference type="Pfam" id="PF01734">
    <property type="entry name" value="Patatin"/>
    <property type="match status" value="1"/>
</dbReference>
<dbReference type="PANTHER" id="PTHR24185">
    <property type="entry name" value="CALCIUM-INDEPENDENT PHOSPHOLIPASE A2-GAMMA"/>
    <property type="match status" value="1"/>
</dbReference>
<dbReference type="InterPro" id="IPR016035">
    <property type="entry name" value="Acyl_Trfase/lysoPLipase"/>
</dbReference>
<name>A0ABY1UW45_9APIC</name>
<feature type="region of interest" description="Disordered" evidence="5">
    <location>
        <begin position="1771"/>
        <end position="1858"/>
    </location>
</feature>
<feature type="region of interest" description="Disordered" evidence="5">
    <location>
        <begin position="225"/>
        <end position="248"/>
    </location>
</feature>
<dbReference type="SUPFAM" id="SSF52151">
    <property type="entry name" value="FabD/lysophospholipase-like"/>
    <property type="match status" value="1"/>
</dbReference>
<evidence type="ECO:0000313" key="8">
    <source>
        <dbReference type="EMBL" id="SOV18132.1"/>
    </source>
</evidence>
<keyword evidence="3 4" id="KW-0443">Lipid metabolism</keyword>
<evidence type="ECO:0000256" key="5">
    <source>
        <dbReference type="SAM" id="MobiDB-lite"/>
    </source>
</evidence>
<keyword evidence="9" id="KW-1185">Reference proteome</keyword>
<feature type="region of interest" description="Disordered" evidence="5">
    <location>
        <begin position="1014"/>
        <end position="1038"/>
    </location>
</feature>
<proteinExistence type="predicted"/>
<organism evidence="8 9">
    <name type="scientific">Plasmodium gaboni</name>
    <dbReference type="NCBI Taxonomy" id="647221"/>
    <lineage>
        <taxon>Eukaryota</taxon>
        <taxon>Sar</taxon>
        <taxon>Alveolata</taxon>
        <taxon>Apicomplexa</taxon>
        <taxon>Aconoidasida</taxon>
        <taxon>Haemosporida</taxon>
        <taxon>Plasmodiidae</taxon>
        <taxon>Plasmodium</taxon>
        <taxon>Plasmodium (Laverania)</taxon>
    </lineage>
</organism>
<sequence length="1970" mass="235070">MVKNVYIYFVYLVYLFHMFSLSLRMQKNIFKYITPLSNRFNLTKIRKLKLFRKEKQKKQVTVFNHAVNNYIGLDLFFTKLNNITSNHEKLNYINFLQQIVEDKAYEHLLFSNNYMRIIIYILNEKCLVIKNNEEKYDDLDYEIIYRILLIFKNLTRYKSFYHVILNDYTHKNKKISLLYTLMNILNEKNEFNNNNLEKYKEYNSIFNYFTSFFKNAEDTKNYITQDSSTELDSKMKNEEQKENEKKSQINQMKNKIYDIGRNILLKLKDEKLKIENKLKSQYVRGSTHNTNQTSTDFKSMQNQEDVSLEKKKNDDDHHIDKDNYNTSENNFKQKHINITDQNKNNKDHLYDDTPQNDNNTNINDKKYVNDIEKKTNNIIDHYNEENDITNNDTKDIFLKNQSDVLFVPFYFNKNTKDNILTSIIINFLNNKNIIVSKKKIKNMKGKGNIIEHIGQDYNCNNYFDIYENFVEDDKDILKYEKNNNMNTLNNKHSVQDVNNEYKSYEDDQYEYEIEDEEEYSNDDDFNENKEEDKKIYERKLDENDINIIFNEYKYESSKLKIYNENKTNSINMGLMILIRKNNVDTNTVLNMHHYNNNDIEKSINNKYEDSTNNIKNNEISPDKEYNINNNTNQIYEDIYVKSHNQIDRKETDNYVLNGFIKSNLDLLKPFNINDEDDNNMITSECLDISNNNCIDIKSPYLNFVLLKNYIESLFTHINLNDYFTNKLLKLLYEILIENKNSIIYNLYYYTILKDENIKKVTDIFSKNVKNNLNKANTTLLLRIFYIMCFQKSFYINTAMHYKTNEKYAYLYKNIAKYIQDIKEGEFIKQLQKQEDIIKCLKNLSLFFENKYKNQNSFYISDVNKDQYLYEKKIFKKKLNNIYNRHYICEYKDLIIIRKTNIILKSLGINMYDLYNDIIFLDREKKTHEYLMKETYNKKNIINYVNDIFCNIFNKFKTFFTYQREEEPILSASQNKNINSNTMLNENRYQSNKLNTNDNEINPLEDKNNMSELGTKSYQNINNNNNNNNNNNSNSFKNDSDFISSSNEGQIRKKNRTVIYNLNDKEYISFDKFKNIVIDLKKKKKRKLRILCLDGGGIRGLLSIEILKYINSNLNKNIFEYFDIICGTSTGAIISILIGLEKAHLNEIEFLYNLLINKIFQKDTYAVRNTRYLLKHSYYDSNILNNILNSFFKNIKMFHYNSDFFTPYVFTVSTQMNITPLQPVLLKNYNGNLHKIRESNIVENNKNINHNNEYIDENDDHNINTPYNYTNDSYDNEENNTQTNNNVYDRINDNNFDDTTTNNNNNISNNNDIHINQNISNVSIYKSFYNIFVKYVLRCTTAAPGFFNFFSFDNNIYADGAICFNNPTLLSLNELKIIFYNYINTKKTSFMDKLKCFFFNKNKPYNNEKSKEKDVINMNDYIDCIVSIGTGKFKPKVINELNENKSYDTFLRWDVLLKQIVYSITNTELTHDICNNLLDKNKYFRFNCFINNIKLDETSPEIIMKLKQIGKRYFEDHKYNQQKLIRLINILEDKEELKKYEEKRKKHIWNDLYINSIKSKISNLIFNNDKMNSDSSFMNNSFLLSKNNHINNNQTDNPKDSSKNNSLSHTKDNHNIDTNNNNNNNEKKNKKLISPYLNFNFNLMEEGDKFDLNNIEEILDMINKNNNSFTKNNTSSSSSSSGFINYFTKLFSNNNLFLEKLESVNKSNIFNRNKNEKNNYVNVIPNTGIRILLNEIYFILLKKNLYFHTDEYNNLTYMNNNDDDLNIDRMITHDNKKTPNGSSTKKRNNADMDQTNENITNENQTEENQIEENQTEENQIEENQTEESQTEENQIEENQTEQNQTEENQKSRKEHKNIKDNKNKIIEDDLNLNYITDDDAIFFSENHNNEQKTYSDNTHNTSDNSIDKELIHSDNTVNLTNNPNINKNRNSKFKTDSNQGNYDFFNSEHYTDNKKINILDLLRCFFFKKET</sequence>
<feature type="domain" description="PNPLA" evidence="7">
    <location>
        <begin position="1090"/>
        <end position="1371"/>
    </location>
</feature>
<feature type="compositionally biased region" description="Basic and acidic residues" evidence="5">
    <location>
        <begin position="1846"/>
        <end position="1858"/>
    </location>
</feature>
<evidence type="ECO:0000256" key="4">
    <source>
        <dbReference type="PROSITE-ProRule" id="PRU01161"/>
    </source>
</evidence>
<keyword evidence="2 4" id="KW-0442">Lipid degradation</keyword>
<feature type="short sequence motif" description="DGA/G" evidence="4">
    <location>
        <begin position="1358"/>
        <end position="1360"/>
    </location>
</feature>
<keyword evidence="6" id="KW-0812">Transmembrane</keyword>
<feature type="active site" description="Proton acceptor" evidence="4">
    <location>
        <position position="1358"/>
    </location>
</feature>
<dbReference type="Proteomes" id="UP000831156">
    <property type="component" value="Chromosome 13"/>
</dbReference>
<dbReference type="InterPro" id="IPR002641">
    <property type="entry name" value="PNPLA_dom"/>
</dbReference>
<feature type="active site" description="Nucleophile" evidence="4">
    <location>
        <position position="1128"/>
    </location>
</feature>
<feature type="compositionally biased region" description="Low complexity" evidence="5">
    <location>
        <begin position="1019"/>
        <end position="1038"/>
    </location>
</feature>
<feature type="region of interest" description="Disordered" evidence="5">
    <location>
        <begin position="1587"/>
        <end position="1628"/>
    </location>
</feature>
<dbReference type="PANTHER" id="PTHR24185:SF1">
    <property type="entry name" value="CALCIUM-INDEPENDENT PHOSPHOLIPASE A2-GAMMA"/>
    <property type="match status" value="1"/>
</dbReference>
<dbReference type="PROSITE" id="PS51635">
    <property type="entry name" value="PNPLA"/>
    <property type="match status" value="1"/>
</dbReference>
<feature type="region of interest" description="Disordered" evidence="5">
    <location>
        <begin position="283"/>
        <end position="360"/>
    </location>
</feature>
<protein>
    <submittedName>
        <fullName evidence="8">Patatin-like phospholipase, putative</fullName>
    </submittedName>
</protein>
<evidence type="ECO:0000259" key="7">
    <source>
        <dbReference type="PROSITE" id="PS51635"/>
    </source>
</evidence>
<feature type="compositionally biased region" description="Polar residues" evidence="5">
    <location>
        <begin position="283"/>
        <end position="305"/>
    </location>
</feature>
<dbReference type="EMBL" id="LT969436">
    <property type="protein sequence ID" value="SOV18132.1"/>
    <property type="molecule type" value="Genomic_DNA"/>
</dbReference>
<evidence type="ECO:0000256" key="6">
    <source>
        <dbReference type="SAM" id="Phobius"/>
    </source>
</evidence>
<evidence type="ECO:0000256" key="3">
    <source>
        <dbReference type="ARBA" id="ARBA00023098"/>
    </source>
</evidence>
<feature type="compositionally biased region" description="Acidic residues" evidence="5">
    <location>
        <begin position="1803"/>
        <end position="1838"/>
    </location>
</feature>
<evidence type="ECO:0000256" key="1">
    <source>
        <dbReference type="ARBA" id="ARBA00022801"/>
    </source>
</evidence>
<gene>
    <name evidence="8" type="ORF">PGABG01_1355800</name>
</gene>
<feature type="compositionally biased region" description="Basic and acidic residues" evidence="5">
    <location>
        <begin position="307"/>
        <end position="323"/>
    </location>
</feature>
<keyword evidence="6" id="KW-0472">Membrane</keyword>
<evidence type="ECO:0000256" key="2">
    <source>
        <dbReference type="ARBA" id="ARBA00022963"/>
    </source>
</evidence>